<evidence type="ECO:0000256" key="1">
    <source>
        <dbReference type="SAM" id="MobiDB-lite"/>
    </source>
</evidence>
<protein>
    <submittedName>
        <fullName evidence="2">Uncharacterized protein</fullName>
    </submittedName>
</protein>
<feature type="region of interest" description="Disordered" evidence="1">
    <location>
        <begin position="103"/>
        <end position="136"/>
    </location>
</feature>
<accession>A0A067SGJ3</accession>
<sequence length="148" mass="16603">MSSNPSTKFPDAQLARVKELIPDYVNTIRRLLTDGTTTSTSRPYDRFLEDFIPIPTYSGVATLQDEFLILRRSSFVNRNCDGLDILIGRLNSLNLKGIKGETTKAGGKRKAFDTFEADEGQPGPSQPRKVKRRLTAQQPEVLDWTNLS</sequence>
<keyword evidence="3" id="KW-1185">Reference proteome</keyword>
<dbReference type="Proteomes" id="UP000027222">
    <property type="component" value="Unassembled WGS sequence"/>
</dbReference>
<evidence type="ECO:0000313" key="2">
    <source>
        <dbReference type="EMBL" id="KDR66859.1"/>
    </source>
</evidence>
<dbReference type="EMBL" id="KL142419">
    <property type="protein sequence ID" value="KDR66859.1"/>
    <property type="molecule type" value="Genomic_DNA"/>
</dbReference>
<reference evidence="3" key="1">
    <citation type="journal article" date="2014" name="Proc. Natl. Acad. Sci. U.S.A.">
        <title>Extensive sampling of basidiomycete genomes demonstrates inadequacy of the white-rot/brown-rot paradigm for wood decay fungi.</title>
        <authorList>
            <person name="Riley R."/>
            <person name="Salamov A.A."/>
            <person name="Brown D.W."/>
            <person name="Nagy L.G."/>
            <person name="Floudas D."/>
            <person name="Held B.W."/>
            <person name="Levasseur A."/>
            <person name="Lombard V."/>
            <person name="Morin E."/>
            <person name="Otillar R."/>
            <person name="Lindquist E.A."/>
            <person name="Sun H."/>
            <person name="LaButti K.M."/>
            <person name="Schmutz J."/>
            <person name="Jabbour D."/>
            <person name="Luo H."/>
            <person name="Baker S.E."/>
            <person name="Pisabarro A.G."/>
            <person name="Walton J.D."/>
            <person name="Blanchette R.A."/>
            <person name="Henrissat B."/>
            <person name="Martin F."/>
            <person name="Cullen D."/>
            <person name="Hibbett D.S."/>
            <person name="Grigoriev I.V."/>
        </authorList>
    </citation>
    <scope>NUCLEOTIDE SEQUENCE [LARGE SCALE GENOMIC DNA]</scope>
    <source>
        <strain evidence="3">CBS 339.88</strain>
    </source>
</reference>
<evidence type="ECO:0000313" key="3">
    <source>
        <dbReference type="Proteomes" id="UP000027222"/>
    </source>
</evidence>
<proteinExistence type="predicted"/>
<organism evidence="2 3">
    <name type="scientific">Galerina marginata (strain CBS 339.88)</name>
    <dbReference type="NCBI Taxonomy" id="685588"/>
    <lineage>
        <taxon>Eukaryota</taxon>
        <taxon>Fungi</taxon>
        <taxon>Dikarya</taxon>
        <taxon>Basidiomycota</taxon>
        <taxon>Agaricomycotina</taxon>
        <taxon>Agaricomycetes</taxon>
        <taxon>Agaricomycetidae</taxon>
        <taxon>Agaricales</taxon>
        <taxon>Agaricineae</taxon>
        <taxon>Strophariaceae</taxon>
        <taxon>Galerina</taxon>
    </lineage>
</organism>
<dbReference type="AlphaFoldDB" id="A0A067SGJ3"/>
<dbReference type="HOGENOM" id="CLU_1758939_0_0_1"/>
<name>A0A067SGJ3_GALM3</name>
<gene>
    <name evidence="2" type="ORF">GALMADRAFT_147517</name>
</gene>